<dbReference type="InterPro" id="IPR002502">
    <property type="entry name" value="Amidase_domain"/>
</dbReference>
<dbReference type="Proteomes" id="UP000694845">
    <property type="component" value="Unplaced"/>
</dbReference>
<dbReference type="GO" id="GO:0009253">
    <property type="term" value="P:peptidoglycan catabolic process"/>
    <property type="evidence" value="ECO:0007669"/>
    <property type="project" value="InterPro"/>
</dbReference>
<evidence type="ECO:0000256" key="3">
    <source>
        <dbReference type="SAM" id="Phobius"/>
    </source>
</evidence>
<name>A0A8B7YUS3_ACAPL</name>
<reference evidence="8" key="1">
    <citation type="submission" date="2025-08" db="UniProtKB">
        <authorList>
            <consortium name="RefSeq"/>
        </authorList>
    </citation>
    <scope>IDENTIFICATION</scope>
</reference>
<dbReference type="PANTHER" id="PTHR11022">
    <property type="entry name" value="PEPTIDOGLYCAN RECOGNITION PROTEIN"/>
    <property type="match status" value="1"/>
</dbReference>
<dbReference type="Pfam" id="PF01510">
    <property type="entry name" value="Amidase_2"/>
    <property type="match status" value="2"/>
</dbReference>
<keyword evidence="3" id="KW-0472">Membrane</keyword>
<feature type="signal peptide" evidence="4">
    <location>
        <begin position="1"/>
        <end position="19"/>
    </location>
</feature>
<dbReference type="GeneID" id="110982247"/>
<evidence type="ECO:0000313" key="8">
    <source>
        <dbReference type="RefSeq" id="XP_022096235.1"/>
    </source>
</evidence>
<feature type="domain" description="Peptidoglycan recognition protein family" evidence="6">
    <location>
        <begin position="263"/>
        <end position="409"/>
    </location>
</feature>
<evidence type="ECO:0000256" key="4">
    <source>
        <dbReference type="SAM" id="SignalP"/>
    </source>
</evidence>
<dbReference type="InterPro" id="IPR015510">
    <property type="entry name" value="PGRP"/>
</dbReference>
<dbReference type="InterPro" id="IPR036505">
    <property type="entry name" value="Amidase/PGRP_sf"/>
</dbReference>
<dbReference type="KEGG" id="aplc:110982247"/>
<keyword evidence="4" id="KW-0732">Signal</keyword>
<comment type="similarity">
    <text evidence="1">Belongs to the N-acetylmuramoyl-L-alanine amidase 2 family.</text>
</comment>
<keyword evidence="2" id="KW-0391">Immunity</keyword>
<evidence type="ECO:0000259" key="5">
    <source>
        <dbReference type="SMART" id="SM00644"/>
    </source>
</evidence>
<keyword evidence="3" id="KW-1133">Transmembrane helix</keyword>
<feature type="domain" description="N-acetylmuramoyl-L-alanine amidase" evidence="5">
    <location>
        <begin position="50"/>
        <end position="192"/>
    </location>
</feature>
<feature type="domain" description="Peptidoglycan recognition protein family" evidence="6">
    <location>
        <begin position="39"/>
        <end position="183"/>
    </location>
</feature>
<sequence length="442" mass="49731">MGLISLAVVGVLVCHAAFGKMSDDEAMKNAAADSPCGNLTFVTRAQWKAKPPKSRVEMTVPVDYTVLHHTDTPQCHSLKECSEDMRKFQKLHMQVRGWDDIGYNLVIGGDERVYMGRGWDTVGAHSGSVYFNHHSQGIAIIGNYTSVLPSPGVLKVFHQLTECGVQLGYLTDRYVLRGHRDVRQLGPTSCPGDTLYAEIRRWPHYLEPKEDNFNKHSSIVCTGRAMPALMLLLSVVSIIFYAAFGKMSENGMNAAEDSPCRNLTFVTRAQWKAMPPKRRTEMSVPVDYTVLHHTGTRTPPCHSLEQCSEDMRRFQKLHMEVRGWDDIGYNFVIGSDKRVYIGRGWDTVGAHAGSVYYNHHSQGIAIIGNYSSVLPDQGTLRVFHQLMECGVQSGYLTDRYVLRGHRDVRQLGPTSCPGDTLYAEIRRWPHYLEPKEDNPSKL</sequence>
<feature type="domain" description="N-acetylmuramoyl-L-alanine amidase" evidence="5">
    <location>
        <begin position="274"/>
        <end position="418"/>
    </location>
</feature>
<feature type="transmembrane region" description="Helical" evidence="3">
    <location>
        <begin position="225"/>
        <end position="244"/>
    </location>
</feature>
<evidence type="ECO:0000313" key="7">
    <source>
        <dbReference type="Proteomes" id="UP000694845"/>
    </source>
</evidence>
<dbReference type="OMA" id="SVYTIGW"/>
<proteinExistence type="inferred from homology"/>
<feature type="chain" id="PRO_5034982912" evidence="4">
    <location>
        <begin position="20"/>
        <end position="442"/>
    </location>
</feature>
<dbReference type="PANTHER" id="PTHR11022:SF41">
    <property type="entry name" value="PEPTIDOGLYCAN-RECOGNITION PROTEIN LC-RELATED"/>
    <property type="match status" value="1"/>
</dbReference>
<dbReference type="InterPro" id="IPR006619">
    <property type="entry name" value="PGRP_domain_met/bac"/>
</dbReference>
<keyword evidence="7" id="KW-1185">Reference proteome</keyword>
<dbReference type="RefSeq" id="XP_022096235.1">
    <property type="nucleotide sequence ID" value="XM_022240543.1"/>
</dbReference>
<organism evidence="7 8">
    <name type="scientific">Acanthaster planci</name>
    <name type="common">Crown-of-thorns starfish</name>
    <dbReference type="NCBI Taxonomy" id="133434"/>
    <lineage>
        <taxon>Eukaryota</taxon>
        <taxon>Metazoa</taxon>
        <taxon>Echinodermata</taxon>
        <taxon>Eleutherozoa</taxon>
        <taxon>Asterozoa</taxon>
        <taxon>Asteroidea</taxon>
        <taxon>Valvatacea</taxon>
        <taxon>Valvatida</taxon>
        <taxon>Acanthasteridae</taxon>
        <taxon>Acanthaster</taxon>
    </lineage>
</organism>
<dbReference type="AlphaFoldDB" id="A0A8B7YUS3"/>
<dbReference type="OrthoDB" id="10001926at2759"/>
<accession>A0A8B7YUS3</accession>
<dbReference type="GO" id="GO:0008270">
    <property type="term" value="F:zinc ion binding"/>
    <property type="evidence" value="ECO:0007669"/>
    <property type="project" value="InterPro"/>
</dbReference>
<evidence type="ECO:0000259" key="6">
    <source>
        <dbReference type="SMART" id="SM00701"/>
    </source>
</evidence>
<keyword evidence="3" id="KW-0812">Transmembrane</keyword>
<gene>
    <name evidence="8" type="primary">LOC110982247</name>
</gene>
<dbReference type="SMART" id="SM00701">
    <property type="entry name" value="PGRP"/>
    <property type="match status" value="2"/>
</dbReference>
<dbReference type="GO" id="GO:0008745">
    <property type="term" value="F:N-acetylmuramoyl-L-alanine amidase activity"/>
    <property type="evidence" value="ECO:0007669"/>
    <property type="project" value="InterPro"/>
</dbReference>
<evidence type="ECO:0000256" key="1">
    <source>
        <dbReference type="ARBA" id="ARBA00007553"/>
    </source>
</evidence>
<dbReference type="GO" id="GO:0002376">
    <property type="term" value="P:immune system process"/>
    <property type="evidence" value="ECO:0007669"/>
    <property type="project" value="UniProtKB-KW"/>
</dbReference>
<dbReference type="FunFam" id="3.40.80.10:FF:000001">
    <property type="entry name" value="Peptidoglycan recognition protein 1"/>
    <property type="match status" value="2"/>
</dbReference>
<dbReference type="CDD" id="cd06583">
    <property type="entry name" value="PGRP"/>
    <property type="match status" value="2"/>
</dbReference>
<dbReference type="Gene3D" id="3.40.80.10">
    <property type="entry name" value="Peptidoglycan recognition protein-like"/>
    <property type="match status" value="2"/>
</dbReference>
<dbReference type="SMART" id="SM00644">
    <property type="entry name" value="Ami_2"/>
    <property type="match status" value="2"/>
</dbReference>
<dbReference type="SUPFAM" id="SSF55846">
    <property type="entry name" value="N-acetylmuramoyl-L-alanine amidase-like"/>
    <property type="match status" value="2"/>
</dbReference>
<evidence type="ECO:0000256" key="2">
    <source>
        <dbReference type="ARBA" id="ARBA00022859"/>
    </source>
</evidence>
<protein>
    <submittedName>
        <fullName evidence="8">Peptidoglycan-recognition protein LF-like</fullName>
    </submittedName>
</protein>